<comment type="pathway">
    <text evidence="5 7">Amino-acid biosynthesis; L-lysine biosynthesis via DAP pathway; L-lysine from DL-2,6-diaminopimelate: step 1/1.</text>
</comment>
<dbReference type="InterPro" id="IPR029066">
    <property type="entry name" value="PLP-binding_barrel"/>
</dbReference>
<dbReference type="PRINTS" id="PR01179">
    <property type="entry name" value="ODADCRBXLASE"/>
</dbReference>
<accession>A0ABT7UBX2</accession>
<evidence type="ECO:0000313" key="11">
    <source>
        <dbReference type="Proteomes" id="UP001529340"/>
    </source>
</evidence>
<evidence type="ECO:0000256" key="3">
    <source>
        <dbReference type="ARBA" id="ARBA00022898"/>
    </source>
</evidence>
<feature type="domain" description="Orn/DAP/Arg decarboxylase 2 N-terminal" evidence="9">
    <location>
        <begin position="30"/>
        <end position="288"/>
    </location>
</feature>
<evidence type="ECO:0000259" key="8">
    <source>
        <dbReference type="Pfam" id="PF00278"/>
    </source>
</evidence>
<dbReference type="EMBL" id="JAUDCG010000019">
    <property type="protein sequence ID" value="MDM8157131.1"/>
    <property type="molecule type" value="Genomic_DNA"/>
</dbReference>
<dbReference type="InterPro" id="IPR009006">
    <property type="entry name" value="Ala_racemase/Decarboxylase_C"/>
</dbReference>
<reference evidence="10 11" key="3">
    <citation type="submission" date="2023-06" db="EMBL/GenBank/DDBJ databases">
        <authorList>
            <person name="Zeman M."/>
            <person name="Kubasova T."/>
            <person name="Jahodarova E."/>
            <person name="Nykrynova M."/>
            <person name="Rychlik I."/>
        </authorList>
    </citation>
    <scope>NUCLEOTIDE SEQUENCE [LARGE SCALE GENOMIC DNA]</scope>
    <source>
        <strain evidence="10 11">ET39</strain>
    </source>
</reference>
<dbReference type="Pfam" id="PF00278">
    <property type="entry name" value="Orn_DAP_Arg_deC"/>
    <property type="match status" value="1"/>
</dbReference>
<comment type="caution">
    <text evidence="10">The sequence shown here is derived from an EMBL/GenBank/DDBJ whole genome shotgun (WGS) entry which is preliminary data.</text>
</comment>
<keyword evidence="5" id="KW-0028">Amino-acid biosynthesis</keyword>
<sequence length="424" mass="46956">MEDVLRIGGVGVDVLAATYGTPLYIYDQHAIEERMEDYRRYFHSDVLHCEVLYASKAFCIQEMMRLAKRHDLSLDVVSGGELYTALAAGVDPKRIYFHGNNKSPREIEEALQAGVGTLIVDNVMEGECLCAQMSQRTGEVHVLLRVNPGVTAHTHEYIVTAHDDSKFGISIHEQEAIVRLIERFSQTAGIVFDGFHAHIGSQIFEREAFETEIAILGRFLAELQHTYGIEAHSLDVGGGFAVRYTDADAPIPLPQLCQTITAACERQKQLHGLALERILIEPGRSIVAQAGLTLYTVGFQKQTAHRHYLFVDGGMSDNIRPALYQAAYACDVANRMNDPKTVRTCVAGKCCESGDVLIEEVMLPPCQAGDLLAVYTTGAYGFSMASHYNRLPRPAVVFIKDGQARCVVRRESYADLLRGEDVET</sequence>
<dbReference type="PRINTS" id="PR01181">
    <property type="entry name" value="DAPDCRBXLASE"/>
</dbReference>
<feature type="domain" description="Orn/DAP/Arg decarboxylase 2 C-terminal" evidence="8">
    <location>
        <begin position="24"/>
        <end position="378"/>
    </location>
</feature>
<dbReference type="Proteomes" id="UP001529340">
    <property type="component" value="Unassembled WGS sequence"/>
</dbReference>
<dbReference type="PANTHER" id="PTHR43727">
    <property type="entry name" value="DIAMINOPIMELATE DECARBOXYLASE"/>
    <property type="match status" value="1"/>
</dbReference>
<comment type="cofactor">
    <cofactor evidence="1 5 7">
        <name>pyridoxal 5'-phosphate</name>
        <dbReference type="ChEBI" id="CHEBI:597326"/>
    </cofactor>
</comment>
<reference evidence="10 11" key="2">
    <citation type="submission" date="2023-06" db="EMBL/GenBank/DDBJ databases">
        <title>Identification and characterization of horizontal gene transfer across gut microbiota members of farm animals based on homology search.</title>
        <authorList>
            <person name="Schwarzerova J."/>
            <person name="Nykrynova M."/>
            <person name="Jureckova K."/>
            <person name="Cejkova D."/>
            <person name="Rychlik I."/>
        </authorList>
    </citation>
    <scope>NUCLEOTIDE SEQUENCE [LARGE SCALE GENOMIC DNA]</scope>
    <source>
        <strain evidence="10 11">ET39</strain>
    </source>
</reference>
<keyword evidence="3 5" id="KW-0663">Pyridoxal phosphate</keyword>
<keyword evidence="5 7" id="KW-0457">Lysine biosynthesis</keyword>
<reference evidence="11" key="1">
    <citation type="submission" date="2023-06" db="EMBL/GenBank/DDBJ databases">
        <title>Identification and characterization of horizontal gene transfer across gut microbiota members of farm animals based on homology search.</title>
        <authorList>
            <person name="Zeman M."/>
            <person name="Kubasova T."/>
            <person name="Jahodarova E."/>
            <person name="Nykrynova M."/>
            <person name="Rychlik I."/>
        </authorList>
    </citation>
    <scope>NUCLEOTIDE SEQUENCE [LARGE SCALE GENOMIC DNA]</scope>
    <source>
        <strain evidence="11">ET39</strain>
    </source>
</reference>
<feature type="binding site" evidence="5">
    <location>
        <position position="239"/>
    </location>
    <ligand>
        <name>pyridoxal 5'-phosphate</name>
        <dbReference type="ChEBI" id="CHEBI:597326"/>
    </ligand>
</feature>
<dbReference type="NCBIfam" id="TIGR01048">
    <property type="entry name" value="lysA"/>
    <property type="match status" value="1"/>
</dbReference>
<dbReference type="InterPro" id="IPR022643">
    <property type="entry name" value="De-COase2_C"/>
</dbReference>
<protein>
    <recommendedName>
        <fullName evidence="5 6">Diaminopimelate decarboxylase</fullName>
        <shortName evidence="5">DAP decarboxylase</shortName>
        <shortName evidence="5">DAPDC</shortName>
        <ecNumber evidence="5 6">4.1.1.20</ecNumber>
    </recommendedName>
</protein>
<evidence type="ECO:0000256" key="7">
    <source>
        <dbReference type="RuleBase" id="RU003738"/>
    </source>
</evidence>
<evidence type="ECO:0000256" key="1">
    <source>
        <dbReference type="ARBA" id="ARBA00001933"/>
    </source>
</evidence>
<name>A0ABT7UBX2_9FIRM</name>
<dbReference type="RefSeq" id="WP_289607594.1">
    <property type="nucleotide sequence ID" value="NZ_JAUDCG010000019.1"/>
</dbReference>
<evidence type="ECO:0000256" key="2">
    <source>
        <dbReference type="ARBA" id="ARBA00022793"/>
    </source>
</evidence>
<dbReference type="HAMAP" id="MF_02120">
    <property type="entry name" value="LysA"/>
    <property type="match status" value="1"/>
</dbReference>
<keyword evidence="11" id="KW-1185">Reference proteome</keyword>
<feature type="binding site" evidence="5">
    <location>
        <position position="324"/>
    </location>
    <ligand>
        <name>substrate</name>
    </ligand>
</feature>
<proteinExistence type="inferred from homology"/>
<dbReference type="EC" id="4.1.1.20" evidence="5 6"/>
<dbReference type="Pfam" id="PF02784">
    <property type="entry name" value="Orn_Arg_deC_N"/>
    <property type="match status" value="1"/>
</dbReference>
<evidence type="ECO:0000256" key="6">
    <source>
        <dbReference type="NCBIfam" id="TIGR01048"/>
    </source>
</evidence>
<dbReference type="GO" id="GO:0008836">
    <property type="term" value="F:diaminopimelate decarboxylase activity"/>
    <property type="evidence" value="ECO:0007669"/>
    <property type="project" value="UniProtKB-EC"/>
</dbReference>
<comment type="catalytic activity">
    <reaction evidence="5 7">
        <text>meso-2,6-diaminopimelate + H(+) = L-lysine + CO2</text>
        <dbReference type="Rhea" id="RHEA:15101"/>
        <dbReference type="ChEBI" id="CHEBI:15378"/>
        <dbReference type="ChEBI" id="CHEBI:16526"/>
        <dbReference type="ChEBI" id="CHEBI:32551"/>
        <dbReference type="ChEBI" id="CHEBI:57791"/>
        <dbReference type="EC" id="4.1.1.20"/>
    </reaction>
</comment>
<feature type="binding site" evidence="5">
    <location>
        <begin position="281"/>
        <end position="284"/>
    </location>
    <ligand>
        <name>pyridoxal 5'-phosphate</name>
        <dbReference type="ChEBI" id="CHEBI:597326"/>
    </ligand>
</feature>
<feature type="modified residue" description="N6-(pyridoxal phosphate)lysine" evidence="5">
    <location>
        <position position="56"/>
    </location>
</feature>
<evidence type="ECO:0000256" key="5">
    <source>
        <dbReference type="HAMAP-Rule" id="MF_02120"/>
    </source>
</evidence>
<keyword evidence="4 5" id="KW-0456">Lyase</keyword>
<dbReference type="InterPro" id="IPR000183">
    <property type="entry name" value="Orn/DAP/Arg_de-COase"/>
</dbReference>
<evidence type="ECO:0000313" key="10">
    <source>
        <dbReference type="EMBL" id="MDM8157131.1"/>
    </source>
</evidence>
<feature type="binding site" evidence="5">
    <location>
        <position position="380"/>
    </location>
    <ligand>
        <name>pyridoxal 5'-phosphate</name>
        <dbReference type="ChEBI" id="CHEBI:597326"/>
    </ligand>
</feature>
<dbReference type="PANTHER" id="PTHR43727:SF2">
    <property type="entry name" value="GROUP IV DECARBOXYLASE"/>
    <property type="match status" value="1"/>
</dbReference>
<feature type="binding site" evidence="5">
    <location>
        <position position="284"/>
    </location>
    <ligand>
        <name>substrate</name>
    </ligand>
</feature>
<evidence type="ECO:0000256" key="4">
    <source>
        <dbReference type="ARBA" id="ARBA00023239"/>
    </source>
</evidence>
<feature type="binding site" evidence="5">
    <location>
        <position position="320"/>
    </location>
    <ligand>
        <name>substrate</name>
    </ligand>
</feature>
<evidence type="ECO:0000259" key="9">
    <source>
        <dbReference type="Pfam" id="PF02784"/>
    </source>
</evidence>
<dbReference type="Gene3D" id="2.40.37.10">
    <property type="entry name" value="Lyase, Ornithine Decarboxylase, Chain A, domain 1"/>
    <property type="match status" value="1"/>
</dbReference>
<feature type="binding site" evidence="5">
    <location>
        <position position="352"/>
    </location>
    <ligand>
        <name>substrate</name>
    </ligand>
</feature>
<comment type="subunit">
    <text evidence="5">Homodimer.</text>
</comment>
<dbReference type="SUPFAM" id="SSF50621">
    <property type="entry name" value="Alanine racemase C-terminal domain-like"/>
    <property type="match status" value="1"/>
</dbReference>
<comment type="function">
    <text evidence="5">Specifically catalyzes the decarboxylation of meso-diaminopimelate (meso-DAP) to L-lysine.</text>
</comment>
<feature type="binding site" evidence="5">
    <location>
        <position position="380"/>
    </location>
    <ligand>
        <name>substrate</name>
    </ligand>
</feature>
<dbReference type="CDD" id="cd06828">
    <property type="entry name" value="PLPDE_III_DapDC"/>
    <property type="match status" value="1"/>
</dbReference>
<comment type="similarity">
    <text evidence="5">Belongs to the Orn/Lys/Arg decarboxylase class-II family. LysA subfamily.</text>
</comment>
<dbReference type="SUPFAM" id="SSF51419">
    <property type="entry name" value="PLP-binding barrel"/>
    <property type="match status" value="1"/>
</dbReference>
<dbReference type="InterPro" id="IPR022644">
    <property type="entry name" value="De-COase2_N"/>
</dbReference>
<dbReference type="Gene3D" id="3.20.20.10">
    <property type="entry name" value="Alanine racemase"/>
    <property type="match status" value="1"/>
</dbReference>
<dbReference type="InterPro" id="IPR002986">
    <property type="entry name" value="DAP_deCOOHase_LysA"/>
</dbReference>
<organism evidence="10 11">
    <name type="scientific">Amedibacillus dolichus</name>
    <dbReference type="NCBI Taxonomy" id="31971"/>
    <lineage>
        <taxon>Bacteria</taxon>
        <taxon>Bacillati</taxon>
        <taxon>Bacillota</taxon>
        <taxon>Erysipelotrichia</taxon>
        <taxon>Erysipelotrichales</taxon>
        <taxon>Erysipelotrichaceae</taxon>
        <taxon>Amedibacillus</taxon>
    </lineage>
</organism>
<gene>
    <name evidence="5 10" type="primary">lysA</name>
    <name evidence="10" type="ORF">QUV96_05695</name>
</gene>
<keyword evidence="2 5" id="KW-0210">Decarboxylase</keyword>